<dbReference type="Proteomes" id="UP000295783">
    <property type="component" value="Unassembled WGS sequence"/>
</dbReference>
<sequence length="332" mass="34402">MMPTKTRAILAEGPRTPFRPVELELRQPGPDEVVVRISASGINPLDLKIRAGVAAHARHPLPAVLGLDMAGTVIATGPGESRFRVGDEVYGMIGGVGGLQGSLAEYATVDANLLARKPTNIDMRAAAALPLVVITAWEGLIDRAQVNPGDTVLVHGGAGGVGRLVVQMAIAKGARVFATGSAQSRAAIESMGATAIDYLADSVEHYLARLTDGAGFDIIYDTVGGATLDASFAAVRHYTGRVVSCLGWGTHALAPLSFRGASYSGVFTLYPLLSGQGRTRHGEILAAAAEMVESGQIKPHLDPARYTLATTELAYAAVDSGAALGKVVVEIA</sequence>
<dbReference type="Gene3D" id="3.40.50.720">
    <property type="entry name" value="NAD(P)-binding Rossmann-like Domain"/>
    <property type="match status" value="1"/>
</dbReference>
<dbReference type="SUPFAM" id="SSF50129">
    <property type="entry name" value="GroES-like"/>
    <property type="match status" value="1"/>
</dbReference>
<evidence type="ECO:0000313" key="2">
    <source>
        <dbReference type="EMBL" id="TDQ82072.1"/>
    </source>
</evidence>
<dbReference type="CDD" id="cd08272">
    <property type="entry name" value="MDR6"/>
    <property type="match status" value="1"/>
</dbReference>
<evidence type="ECO:0000259" key="1">
    <source>
        <dbReference type="SMART" id="SM00829"/>
    </source>
</evidence>
<dbReference type="AlphaFoldDB" id="A0A4R6WM72"/>
<dbReference type="InterPro" id="IPR050700">
    <property type="entry name" value="YIM1/Zinc_Alcohol_DH_Fams"/>
</dbReference>
<reference evidence="2 3" key="1">
    <citation type="submission" date="2019-03" db="EMBL/GenBank/DDBJ databases">
        <title>Genomic Encyclopedia of Type Strains, Phase III (KMG-III): the genomes of soil and plant-associated and newly described type strains.</title>
        <authorList>
            <person name="Whitman W."/>
        </authorList>
    </citation>
    <scope>NUCLEOTIDE SEQUENCE [LARGE SCALE GENOMIC DNA]</scope>
    <source>
        <strain evidence="2 3">CGMCC 1.7660</strain>
    </source>
</reference>
<dbReference type="PANTHER" id="PTHR11695">
    <property type="entry name" value="ALCOHOL DEHYDROGENASE RELATED"/>
    <property type="match status" value="1"/>
</dbReference>
<protein>
    <submittedName>
        <fullName evidence="2">NADPH:quinone reductase-like Zn-dependent oxidoreductase</fullName>
    </submittedName>
</protein>
<dbReference type="SMART" id="SM00829">
    <property type="entry name" value="PKS_ER"/>
    <property type="match status" value="1"/>
</dbReference>
<dbReference type="EMBL" id="SNYW01000008">
    <property type="protein sequence ID" value="TDQ82072.1"/>
    <property type="molecule type" value="Genomic_DNA"/>
</dbReference>
<dbReference type="InterPro" id="IPR013154">
    <property type="entry name" value="ADH-like_N"/>
</dbReference>
<dbReference type="Pfam" id="PF08240">
    <property type="entry name" value="ADH_N"/>
    <property type="match status" value="1"/>
</dbReference>
<dbReference type="RefSeq" id="WP_208109812.1">
    <property type="nucleotide sequence ID" value="NZ_SNYW01000008.1"/>
</dbReference>
<dbReference type="SUPFAM" id="SSF51735">
    <property type="entry name" value="NAD(P)-binding Rossmann-fold domains"/>
    <property type="match status" value="1"/>
</dbReference>
<dbReference type="InterPro" id="IPR020843">
    <property type="entry name" value="ER"/>
</dbReference>
<keyword evidence="3" id="KW-1185">Reference proteome</keyword>
<gene>
    <name evidence="2" type="ORF">A8950_1892</name>
</gene>
<evidence type="ECO:0000313" key="3">
    <source>
        <dbReference type="Proteomes" id="UP000295783"/>
    </source>
</evidence>
<proteinExistence type="predicted"/>
<dbReference type="Gene3D" id="3.90.180.10">
    <property type="entry name" value="Medium-chain alcohol dehydrogenases, catalytic domain"/>
    <property type="match status" value="1"/>
</dbReference>
<dbReference type="GO" id="GO:0016491">
    <property type="term" value="F:oxidoreductase activity"/>
    <property type="evidence" value="ECO:0007669"/>
    <property type="project" value="InterPro"/>
</dbReference>
<dbReference type="InterPro" id="IPR036291">
    <property type="entry name" value="NAD(P)-bd_dom_sf"/>
</dbReference>
<dbReference type="PANTHER" id="PTHR11695:SF294">
    <property type="entry name" value="RETICULON-4-INTERACTING PROTEIN 1, MITOCHONDRIAL"/>
    <property type="match status" value="1"/>
</dbReference>
<feature type="domain" description="Enoyl reductase (ER)" evidence="1">
    <location>
        <begin position="13"/>
        <end position="329"/>
    </location>
</feature>
<organism evidence="2 3">
    <name type="scientific">Dongia mobilis</name>
    <dbReference type="NCBI Taxonomy" id="578943"/>
    <lineage>
        <taxon>Bacteria</taxon>
        <taxon>Pseudomonadati</taxon>
        <taxon>Pseudomonadota</taxon>
        <taxon>Alphaproteobacteria</taxon>
        <taxon>Rhodospirillales</taxon>
        <taxon>Dongiaceae</taxon>
        <taxon>Dongia</taxon>
    </lineage>
</organism>
<dbReference type="InterPro" id="IPR011032">
    <property type="entry name" value="GroES-like_sf"/>
</dbReference>
<accession>A0A4R6WM72</accession>
<name>A0A4R6WM72_9PROT</name>
<comment type="caution">
    <text evidence="2">The sequence shown here is derived from an EMBL/GenBank/DDBJ whole genome shotgun (WGS) entry which is preliminary data.</text>
</comment>
<dbReference type="Pfam" id="PF13602">
    <property type="entry name" value="ADH_zinc_N_2"/>
    <property type="match status" value="1"/>
</dbReference>